<feature type="domain" description="TauD/TfdA-like" evidence="6">
    <location>
        <begin position="19"/>
        <end position="270"/>
    </location>
</feature>
<dbReference type="Proteomes" id="UP000251120">
    <property type="component" value="Chromosome"/>
</dbReference>
<organism evidence="7 9">
    <name type="scientific">Francisella adeliensis</name>
    <dbReference type="NCBI Taxonomy" id="2007306"/>
    <lineage>
        <taxon>Bacteria</taxon>
        <taxon>Pseudomonadati</taxon>
        <taxon>Pseudomonadota</taxon>
        <taxon>Gammaproteobacteria</taxon>
        <taxon>Thiotrichales</taxon>
        <taxon>Francisellaceae</taxon>
        <taxon>Francisella</taxon>
    </lineage>
</organism>
<evidence type="ECO:0000256" key="4">
    <source>
        <dbReference type="ARBA" id="ARBA00023002"/>
    </source>
</evidence>
<dbReference type="InterPro" id="IPR051178">
    <property type="entry name" value="TfdA_dioxygenase"/>
</dbReference>
<sequence length="276" mass="31907">MKNLDSNITKSTMGYVITDIDLKNLDQHDLTKVQKAVSKHGLISIKSQKLLQPEELDTITKKLGNIIKLPAGLAFDNQVTGLETVVRVSNIRKDGTLIEGHDAAEHWHQDGDFRPGKEIYIWNMLHAHIVPKKGGQTGFLDAQRILDDMPEWLLEFFKNHQSLMVAEKVPDFDKEAARKFKEVLHDCIQIHPVTNEPSLYLGSISIIKIDGIPQLLWNEIREYLMERFNQECYRYIHQWEPGDTLIWDNTLVYHRSMGGYGNDPRLLYRTQALMFQ</sequence>
<dbReference type="PANTHER" id="PTHR43779">
    <property type="entry name" value="DIOXYGENASE RV0097-RELATED"/>
    <property type="match status" value="1"/>
</dbReference>
<dbReference type="Pfam" id="PF02668">
    <property type="entry name" value="TauD"/>
    <property type="match status" value="1"/>
</dbReference>
<dbReference type="GO" id="GO:0016706">
    <property type="term" value="F:2-oxoglutarate-dependent dioxygenase activity"/>
    <property type="evidence" value="ECO:0007669"/>
    <property type="project" value="UniProtKB-ARBA"/>
</dbReference>
<dbReference type="OrthoDB" id="581608at2"/>
<dbReference type="SUPFAM" id="SSF51197">
    <property type="entry name" value="Clavaminate synthase-like"/>
    <property type="match status" value="1"/>
</dbReference>
<reference evidence="8 10" key="2">
    <citation type="submission" date="2019-08" db="EMBL/GenBank/DDBJ databases">
        <title>Complete genome sequences of Francisella adeliensis (FSC1325 and FSC1326).</title>
        <authorList>
            <person name="Ohrman C."/>
            <person name="Uneklint I."/>
            <person name="Vallesi A."/>
            <person name="Karlsson L."/>
            <person name="Sjodin A."/>
        </authorList>
    </citation>
    <scope>NUCLEOTIDE SEQUENCE [LARGE SCALE GENOMIC DNA]</scope>
    <source>
        <strain evidence="8 10">FSC1325</strain>
    </source>
</reference>
<proteinExistence type="inferred from homology"/>
<evidence type="ECO:0000256" key="1">
    <source>
        <dbReference type="ARBA" id="ARBA00005896"/>
    </source>
</evidence>
<evidence type="ECO:0000256" key="2">
    <source>
        <dbReference type="ARBA" id="ARBA00022723"/>
    </source>
</evidence>
<reference evidence="7 9" key="1">
    <citation type="submission" date="2017-06" db="EMBL/GenBank/DDBJ databases">
        <title>Complete genome of Francisella adeliensis.</title>
        <authorList>
            <person name="Vallesi A."/>
            <person name="Sjodin A."/>
        </authorList>
    </citation>
    <scope>NUCLEOTIDE SEQUENCE [LARGE SCALE GENOMIC DNA]</scope>
    <source>
        <strain evidence="7 9">FDC440</strain>
    </source>
</reference>
<dbReference type="EMBL" id="CP043424">
    <property type="protein sequence ID" value="QIW12004.1"/>
    <property type="molecule type" value="Genomic_DNA"/>
</dbReference>
<evidence type="ECO:0000259" key="6">
    <source>
        <dbReference type="Pfam" id="PF02668"/>
    </source>
</evidence>
<dbReference type="Proteomes" id="UP000681131">
    <property type="component" value="Chromosome"/>
</dbReference>
<name>A0A2Z4XYE6_9GAMM</name>
<keyword evidence="2" id="KW-0479">Metal-binding</keyword>
<dbReference type="InterPro" id="IPR003819">
    <property type="entry name" value="TauD/TfdA-like"/>
</dbReference>
<keyword evidence="4" id="KW-0560">Oxidoreductase</keyword>
<dbReference type="KEGG" id="fad:CDH04_04785"/>
<dbReference type="RefSeq" id="WP_112869944.1">
    <property type="nucleotide sequence ID" value="NZ_CP021781.1"/>
</dbReference>
<keyword evidence="5" id="KW-0408">Iron</keyword>
<dbReference type="EMBL" id="CP021781">
    <property type="protein sequence ID" value="AXA33770.1"/>
    <property type="molecule type" value="Genomic_DNA"/>
</dbReference>
<keyword evidence="10" id="KW-1185">Reference proteome</keyword>
<evidence type="ECO:0000256" key="3">
    <source>
        <dbReference type="ARBA" id="ARBA00022964"/>
    </source>
</evidence>
<gene>
    <name evidence="7" type="ORF">CDH04_04785</name>
    <name evidence="8" type="ORF">FZC43_04790</name>
</gene>
<protein>
    <submittedName>
        <fullName evidence="8">TauD/TfdA family dioxygenase</fullName>
    </submittedName>
</protein>
<evidence type="ECO:0000313" key="9">
    <source>
        <dbReference type="Proteomes" id="UP000251120"/>
    </source>
</evidence>
<evidence type="ECO:0000313" key="7">
    <source>
        <dbReference type="EMBL" id="AXA33770.1"/>
    </source>
</evidence>
<dbReference type="PANTHER" id="PTHR43779:SF3">
    <property type="entry name" value="(3R)-3-[(CARBOXYMETHYL)AMINO]FATTY ACID OXYGENASE_DECARBOXYLASE"/>
    <property type="match status" value="1"/>
</dbReference>
<keyword evidence="3 8" id="KW-0223">Dioxygenase</keyword>
<dbReference type="InterPro" id="IPR042098">
    <property type="entry name" value="TauD-like_sf"/>
</dbReference>
<evidence type="ECO:0000313" key="10">
    <source>
        <dbReference type="Proteomes" id="UP000681131"/>
    </source>
</evidence>
<dbReference type="GO" id="GO:0046872">
    <property type="term" value="F:metal ion binding"/>
    <property type="evidence" value="ECO:0007669"/>
    <property type="project" value="UniProtKB-KW"/>
</dbReference>
<dbReference type="AlphaFoldDB" id="A0A2Z4XYE6"/>
<evidence type="ECO:0000313" key="8">
    <source>
        <dbReference type="EMBL" id="QIW12004.1"/>
    </source>
</evidence>
<evidence type="ECO:0000256" key="5">
    <source>
        <dbReference type="ARBA" id="ARBA00023004"/>
    </source>
</evidence>
<comment type="similarity">
    <text evidence="1">Belongs to the TfdA dioxygenase family.</text>
</comment>
<accession>A0A2Z4XYE6</accession>
<dbReference type="Gene3D" id="3.60.130.10">
    <property type="entry name" value="Clavaminate synthase-like"/>
    <property type="match status" value="1"/>
</dbReference>